<evidence type="ECO:0000259" key="5">
    <source>
        <dbReference type="Pfam" id="PF08548"/>
    </source>
</evidence>
<dbReference type="OrthoDB" id="7030196at2"/>
<evidence type="ECO:0000256" key="1">
    <source>
        <dbReference type="ARBA" id="ARBA00004613"/>
    </source>
</evidence>
<accession>A0A5C5Q5U4</accession>
<evidence type="ECO:0000313" key="7">
    <source>
        <dbReference type="Proteomes" id="UP000317951"/>
    </source>
</evidence>
<feature type="region of interest" description="Disordered" evidence="4">
    <location>
        <begin position="1"/>
        <end position="70"/>
    </location>
</feature>
<feature type="domain" description="Peptidase M10 serralysin C-terminal" evidence="5">
    <location>
        <begin position="252"/>
        <end position="345"/>
    </location>
</feature>
<dbReference type="Pfam" id="PF08548">
    <property type="entry name" value="Peptidase_M10_C"/>
    <property type="match status" value="1"/>
</dbReference>
<comment type="subcellular location">
    <subcellularLocation>
        <location evidence="1">Secreted</location>
    </subcellularLocation>
</comment>
<dbReference type="InterPro" id="IPR013858">
    <property type="entry name" value="Peptidase_M10B_C"/>
</dbReference>
<organism evidence="6 7">
    <name type="scientific">Pseudomonas extremaustralis</name>
    <dbReference type="NCBI Taxonomy" id="359110"/>
    <lineage>
        <taxon>Bacteria</taxon>
        <taxon>Pseudomonadati</taxon>
        <taxon>Pseudomonadota</taxon>
        <taxon>Gammaproteobacteria</taxon>
        <taxon>Pseudomonadales</taxon>
        <taxon>Pseudomonadaceae</taxon>
        <taxon>Pseudomonas</taxon>
    </lineage>
</organism>
<reference evidence="6 7" key="1">
    <citation type="submission" date="2019-06" db="EMBL/GenBank/DDBJ databases">
        <title>Pseudomonas bimorpha sp. nov. isolated from bovine raw milk and skim milk concentrate.</title>
        <authorList>
            <person name="Hofmann K."/>
            <person name="Huptas C."/>
            <person name="Doll E."/>
            <person name="Scherer S."/>
            <person name="Wenning M."/>
        </authorList>
    </citation>
    <scope>NUCLEOTIDE SEQUENCE [LARGE SCALE GENOMIC DNA]</scope>
    <source>
        <strain evidence="6 7">DSM 17835</strain>
    </source>
</reference>
<dbReference type="Proteomes" id="UP000317951">
    <property type="component" value="Unassembled WGS sequence"/>
</dbReference>
<protein>
    <recommendedName>
        <fullName evidence="5">Peptidase M10 serralysin C-terminal domain-containing protein</fullName>
    </recommendedName>
</protein>
<name>A0A5C5Q5U4_9PSED</name>
<dbReference type="GO" id="GO:0005509">
    <property type="term" value="F:calcium ion binding"/>
    <property type="evidence" value="ECO:0007669"/>
    <property type="project" value="InterPro"/>
</dbReference>
<keyword evidence="2" id="KW-0964">Secreted</keyword>
<dbReference type="Gene3D" id="2.150.10.10">
    <property type="entry name" value="Serralysin-like metalloprotease, C-terminal"/>
    <property type="match status" value="1"/>
</dbReference>
<keyword evidence="3" id="KW-0677">Repeat</keyword>
<comment type="caution">
    <text evidence="6">The sequence shown here is derived from an EMBL/GenBank/DDBJ whole genome shotgun (WGS) entry which is preliminary data.</text>
</comment>
<dbReference type="AlphaFoldDB" id="A0A5C5Q5U4"/>
<evidence type="ECO:0000313" key="6">
    <source>
        <dbReference type="EMBL" id="TWS00570.1"/>
    </source>
</evidence>
<dbReference type="GO" id="GO:0005615">
    <property type="term" value="C:extracellular space"/>
    <property type="evidence" value="ECO:0007669"/>
    <property type="project" value="InterPro"/>
</dbReference>
<evidence type="ECO:0000256" key="3">
    <source>
        <dbReference type="ARBA" id="ARBA00022737"/>
    </source>
</evidence>
<dbReference type="InterPro" id="IPR011049">
    <property type="entry name" value="Serralysin-like_metalloprot_C"/>
</dbReference>
<evidence type="ECO:0000256" key="2">
    <source>
        <dbReference type="ARBA" id="ARBA00022525"/>
    </source>
</evidence>
<proteinExistence type="predicted"/>
<dbReference type="EMBL" id="VFET01000037">
    <property type="protein sequence ID" value="TWS00570.1"/>
    <property type="molecule type" value="Genomic_DNA"/>
</dbReference>
<gene>
    <name evidence="6" type="ORF">FIV36_28070</name>
</gene>
<feature type="compositionally biased region" description="Low complexity" evidence="4">
    <location>
        <begin position="56"/>
        <end position="70"/>
    </location>
</feature>
<evidence type="ECO:0000256" key="4">
    <source>
        <dbReference type="SAM" id="MobiDB-lite"/>
    </source>
</evidence>
<dbReference type="RefSeq" id="WP_130926145.1">
    <property type="nucleotide sequence ID" value="NZ_UYXU01000039.1"/>
</dbReference>
<sequence length="347" mass="36902">MSTITPQWNHRPPASQPPHASAPPALLTPERLNALLRSGPDRSTPAKSPETPRPSPATSAPAPASPQTPQAKLTEDLNELNAVLTKDTIDQVVRDPHGKSSRTLVARTRALLTPANMRSMLRGPDAQANAVTLEGLGQRLGKDPLTATLKSASTDAEQAVVDQLKLNNLENLGKAYEGGGGTGDILKDYNTSRTRIDALKRNLSAMQASARSLGDIGASLTKEKIAALRAPEPAPTPATAAAPAPTAEHATRQHNTYRFNALNDSPLEAPRDVAGFRAGDKLDLSGIRTQLNKPLQLVERFSGASAEMQIHYLPSTRTSVITIAGNPGEPPFVLRVFGEVRFSDIVS</sequence>